<evidence type="ECO:0000256" key="2">
    <source>
        <dbReference type="SAM" id="Phobius"/>
    </source>
</evidence>
<dbReference type="KEGG" id="csol:105363997"/>
<organism evidence="3 4">
    <name type="scientific">Ceratosolen solmsi marchali</name>
    <dbReference type="NCBI Taxonomy" id="326594"/>
    <lineage>
        <taxon>Eukaryota</taxon>
        <taxon>Metazoa</taxon>
        <taxon>Ecdysozoa</taxon>
        <taxon>Arthropoda</taxon>
        <taxon>Hexapoda</taxon>
        <taxon>Insecta</taxon>
        <taxon>Pterygota</taxon>
        <taxon>Neoptera</taxon>
        <taxon>Endopterygota</taxon>
        <taxon>Hymenoptera</taxon>
        <taxon>Apocrita</taxon>
        <taxon>Proctotrupomorpha</taxon>
        <taxon>Chalcidoidea</taxon>
        <taxon>Agaonidae</taxon>
        <taxon>Agaoninae</taxon>
        <taxon>Ceratosolen</taxon>
    </lineage>
</organism>
<evidence type="ECO:0000256" key="1">
    <source>
        <dbReference type="SAM" id="MobiDB-lite"/>
    </source>
</evidence>
<dbReference type="AlphaFoldDB" id="A0AAJ7DXK6"/>
<evidence type="ECO:0000313" key="4">
    <source>
        <dbReference type="RefSeq" id="XP_011500129.1"/>
    </source>
</evidence>
<keyword evidence="3" id="KW-1185">Reference proteome</keyword>
<feature type="compositionally biased region" description="Polar residues" evidence="1">
    <location>
        <begin position="434"/>
        <end position="445"/>
    </location>
</feature>
<dbReference type="GO" id="GO:0016020">
    <property type="term" value="C:membrane"/>
    <property type="evidence" value="ECO:0007669"/>
    <property type="project" value="TreeGrafter"/>
</dbReference>
<dbReference type="InterPro" id="IPR042378">
    <property type="entry name" value="IDD"/>
</dbReference>
<feature type="transmembrane region" description="Helical" evidence="2">
    <location>
        <begin position="122"/>
        <end position="144"/>
    </location>
</feature>
<evidence type="ECO:0000313" key="3">
    <source>
        <dbReference type="Proteomes" id="UP000695007"/>
    </source>
</evidence>
<dbReference type="PANTHER" id="PTHR15256">
    <property type="entry name" value="INTEGRAL MEMBRANE PROTEIN DGCR2/IDD"/>
    <property type="match status" value="1"/>
</dbReference>
<dbReference type="RefSeq" id="XP_011500129.1">
    <property type="nucleotide sequence ID" value="XM_011501827.1"/>
</dbReference>
<name>A0AAJ7DXK6_9HYME</name>
<keyword evidence="2" id="KW-0812">Transmembrane</keyword>
<feature type="compositionally biased region" description="Low complexity" evidence="1">
    <location>
        <begin position="446"/>
        <end position="462"/>
    </location>
</feature>
<gene>
    <name evidence="4" type="primary">LOC105363997</name>
</gene>
<keyword evidence="2" id="KW-1133">Transmembrane helix</keyword>
<keyword evidence="2" id="KW-0472">Membrane</keyword>
<reference evidence="4" key="1">
    <citation type="submission" date="2025-08" db="UniProtKB">
        <authorList>
            <consortium name="RefSeq"/>
        </authorList>
    </citation>
    <scope>IDENTIFICATION</scope>
</reference>
<dbReference type="Proteomes" id="UP000695007">
    <property type="component" value="Unplaced"/>
</dbReference>
<dbReference type="GeneID" id="105363997"/>
<feature type="region of interest" description="Disordered" evidence="1">
    <location>
        <begin position="434"/>
        <end position="462"/>
    </location>
</feature>
<feature type="compositionally biased region" description="Low complexity" evidence="1">
    <location>
        <begin position="591"/>
        <end position="626"/>
    </location>
</feature>
<dbReference type="PANTHER" id="PTHR15256:SF6">
    <property type="entry name" value="INTEGRAL MEMBRANE PROTEIN DGCR2_IDD"/>
    <property type="match status" value="1"/>
</dbReference>
<protein>
    <submittedName>
        <fullName evidence="4">GPI-anchored protein PB15E9.01c</fullName>
    </submittedName>
</protein>
<proteinExistence type="predicted"/>
<feature type="region of interest" description="Disordered" evidence="1">
    <location>
        <begin position="587"/>
        <end position="626"/>
    </location>
</feature>
<accession>A0AAJ7DXK6</accession>
<sequence>MKYSADLLGYAVLTFTLQFNGKVSAAGATCKDVNGLFHESGFHYILELEPCTLCVCDNGNPKLCKPFFCKYKDRETLSNAGVNCFGNTCCELICVDDSRSSINHKVDGNGTSMVDGNTNYDLGLRLVASCITALLCLGLLIFLIHRLRQRKLRAERQSHQLADDQRSLGSMGYLDRNNIQHGMPMDDLQYNGSYPLWKPPSNYFPRGEAPPPYEEAVAAARAEQALLAINSHSFSPLNFSNTYLTTHTHTNLSIVANSQNGLPASSPTLLQNNSTNTSPLISSNTRPLSSPAAHSCYQINQIEPAASDLCTGACSTSFASNPNTYEKISTPINRSGLSNSASSITSQQIVPSSNQLLLPNSQNSSVCSHQQYTTLPRLNGAFTISTKLSNSSAGVHRTIPRTPATTSGSLQLRKEYPMHESAVPLFETSLILPKNTTDNGNPSPRSTIPPLVIPSSVPSTSSGDATVQKNIFYDISCPRDSSSISAVTGETAFADNSLCNYKPPLAAANEVNEEGSFDSVTCTCNAQAAAPLHDDTDDYRSECENCKGVTDSKYYLENEDELVTSPHETMTLQRRPEDTTSNVAPHYYRASLTLPTSTRQRTRSSSSRGNWFSSMPESSTESSDGE</sequence>